<proteinExistence type="predicted"/>
<keyword evidence="2" id="KW-1185">Reference proteome</keyword>
<dbReference type="AlphaFoldDB" id="A0A1W1HCV2"/>
<dbReference type="OrthoDB" id="9797931at2"/>
<protein>
    <submittedName>
        <fullName evidence="1">Uncharacterized protein</fullName>
    </submittedName>
</protein>
<gene>
    <name evidence="1" type="ORF">MTBBW1_2190019</name>
</gene>
<reference evidence="1 2" key="1">
    <citation type="submission" date="2017-03" db="EMBL/GenBank/DDBJ databases">
        <authorList>
            <person name="Afonso C.L."/>
            <person name="Miller P.J."/>
            <person name="Scott M.A."/>
            <person name="Spackman E."/>
            <person name="Goraichik I."/>
            <person name="Dimitrov K.M."/>
            <person name="Suarez D.L."/>
            <person name="Swayne D.E."/>
        </authorList>
    </citation>
    <scope>NUCLEOTIDE SEQUENCE [LARGE SCALE GENOMIC DNA]</scope>
    <source>
        <strain evidence="1">PRJEB14757</strain>
    </source>
</reference>
<name>A0A1W1HCV2_9BACT</name>
<sequence length="64" mass="7483">MIVFVVMRFDPMQCGACGNGNLDKIFVQKEDAELYIKNTRCRRGVSWQIEERSVEVHYDESLVQ</sequence>
<dbReference type="EMBL" id="FWEV01000134">
    <property type="protein sequence ID" value="SLM30299.1"/>
    <property type="molecule type" value="Genomic_DNA"/>
</dbReference>
<organism evidence="1 2">
    <name type="scientific">Desulfamplus magnetovallimortis</name>
    <dbReference type="NCBI Taxonomy" id="1246637"/>
    <lineage>
        <taxon>Bacteria</taxon>
        <taxon>Pseudomonadati</taxon>
        <taxon>Thermodesulfobacteriota</taxon>
        <taxon>Desulfobacteria</taxon>
        <taxon>Desulfobacterales</taxon>
        <taxon>Desulfobacteraceae</taxon>
        <taxon>Desulfamplus</taxon>
    </lineage>
</organism>
<dbReference type="Proteomes" id="UP000191931">
    <property type="component" value="Unassembled WGS sequence"/>
</dbReference>
<accession>A0A1W1HCV2</accession>
<evidence type="ECO:0000313" key="1">
    <source>
        <dbReference type="EMBL" id="SLM30299.1"/>
    </source>
</evidence>
<dbReference type="RefSeq" id="WP_080808092.1">
    <property type="nucleotide sequence ID" value="NZ_LT828559.1"/>
</dbReference>
<evidence type="ECO:0000313" key="2">
    <source>
        <dbReference type="Proteomes" id="UP000191931"/>
    </source>
</evidence>